<feature type="binding site" evidence="3">
    <location>
        <position position="138"/>
    </location>
    <ligand>
        <name>a divalent metal cation</name>
        <dbReference type="ChEBI" id="CHEBI:60240"/>
    </ligand>
</feature>
<dbReference type="EMBL" id="QFQD01000020">
    <property type="protein sequence ID" value="PZQ83335.1"/>
    <property type="molecule type" value="Genomic_DNA"/>
</dbReference>
<proteinExistence type="inferred from homology"/>
<sequence length="178" mass="19530">MTAVDLFVQRYRTFAAYNAWANRRLYQAAALLSEGQYRAERGAFFGSVHGTLNHLLVTDRIWMRRITGSGDAPIRLDAILYETLSELTPARQAEDARIATHIASLGAAELAADFAYNNTAGQPFVQPLATVLDHVFNHQTHHRGQVHCLLSGLMGNAPTPSLDLVMFQREAGIAVPAA</sequence>
<dbReference type="AlphaFoldDB" id="A0A2W5R912"/>
<evidence type="ECO:0000313" key="5">
    <source>
        <dbReference type="Proteomes" id="UP000248887"/>
    </source>
</evidence>
<reference evidence="4 5" key="1">
    <citation type="submission" date="2017-08" db="EMBL/GenBank/DDBJ databases">
        <title>Infants hospitalized years apart are colonized by the same room-sourced microbial strains.</title>
        <authorList>
            <person name="Brooks B."/>
            <person name="Olm M.R."/>
            <person name="Firek B.A."/>
            <person name="Baker R."/>
            <person name="Thomas B.C."/>
            <person name="Morowitz M.J."/>
            <person name="Banfield J.F."/>
        </authorList>
    </citation>
    <scope>NUCLEOTIDE SEQUENCE [LARGE SCALE GENOMIC DNA]</scope>
    <source>
        <strain evidence="4">S2_005_001_R2_27</strain>
    </source>
</reference>
<gene>
    <name evidence="4" type="ORF">DI549_08285</name>
</gene>
<evidence type="ECO:0000256" key="2">
    <source>
        <dbReference type="ARBA" id="ARBA00022723"/>
    </source>
</evidence>
<protein>
    <submittedName>
        <fullName evidence="4">Damage-inducible protein DinB</fullName>
    </submittedName>
</protein>
<accession>A0A2W5R912</accession>
<dbReference type="SUPFAM" id="SSF109854">
    <property type="entry name" value="DinB/YfiT-like putative metalloenzymes"/>
    <property type="match status" value="1"/>
</dbReference>
<feature type="binding site" evidence="3">
    <location>
        <position position="54"/>
    </location>
    <ligand>
        <name>a divalent metal cation</name>
        <dbReference type="ChEBI" id="CHEBI:60240"/>
    </ligand>
</feature>
<dbReference type="GO" id="GO:0046872">
    <property type="term" value="F:metal ion binding"/>
    <property type="evidence" value="ECO:0007669"/>
    <property type="project" value="UniProtKB-KW"/>
</dbReference>
<comment type="caution">
    <text evidence="4">The sequence shown here is derived from an EMBL/GenBank/DDBJ whole genome shotgun (WGS) entry which is preliminary data.</text>
</comment>
<dbReference type="InterPro" id="IPR034660">
    <property type="entry name" value="DinB/YfiT-like"/>
</dbReference>
<organism evidence="4 5">
    <name type="scientific">Ancylobacter novellus</name>
    <name type="common">Thiobacillus novellus</name>
    <dbReference type="NCBI Taxonomy" id="921"/>
    <lineage>
        <taxon>Bacteria</taxon>
        <taxon>Pseudomonadati</taxon>
        <taxon>Pseudomonadota</taxon>
        <taxon>Alphaproteobacteria</taxon>
        <taxon>Hyphomicrobiales</taxon>
        <taxon>Xanthobacteraceae</taxon>
        <taxon>Ancylobacter</taxon>
    </lineage>
</organism>
<evidence type="ECO:0000256" key="1">
    <source>
        <dbReference type="ARBA" id="ARBA00008635"/>
    </source>
</evidence>
<dbReference type="Pfam" id="PF05163">
    <property type="entry name" value="DinB"/>
    <property type="match status" value="1"/>
</dbReference>
<comment type="similarity">
    <text evidence="1">Belongs to the DinB family.</text>
</comment>
<dbReference type="Gene3D" id="1.20.120.450">
    <property type="entry name" value="dinb family like domain"/>
    <property type="match status" value="1"/>
</dbReference>
<name>A0A2W5R912_ANCNO</name>
<evidence type="ECO:0000313" key="4">
    <source>
        <dbReference type="EMBL" id="PZQ83335.1"/>
    </source>
</evidence>
<keyword evidence="2 3" id="KW-0479">Metal-binding</keyword>
<evidence type="ECO:0000256" key="3">
    <source>
        <dbReference type="PIRSR" id="PIRSR607837-1"/>
    </source>
</evidence>
<dbReference type="PANTHER" id="PTHR37302:SF1">
    <property type="entry name" value="PROTEIN DINB"/>
    <property type="match status" value="1"/>
</dbReference>
<feature type="binding site" evidence="3">
    <location>
        <position position="142"/>
    </location>
    <ligand>
        <name>a divalent metal cation</name>
        <dbReference type="ChEBI" id="CHEBI:60240"/>
    </ligand>
</feature>
<dbReference type="InterPro" id="IPR007837">
    <property type="entry name" value="DinB"/>
</dbReference>
<dbReference type="PANTHER" id="PTHR37302">
    <property type="entry name" value="SLR1116 PROTEIN"/>
    <property type="match status" value="1"/>
</dbReference>
<dbReference type="Proteomes" id="UP000248887">
    <property type="component" value="Unassembled WGS sequence"/>
</dbReference>